<dbReference type="RefSeq" id="WP_069320833.1">
    <property type="nucleotide sequence ID" value="NZ_MDDS01000031.1"/>
</dbReference>
<gene>
    <name evidence="1" type="ORF">BFL28_18075</name>
</gene>
<comment type="caution">
    <text evidence="1">The sequence shown here is derived from an EMBL/GenBank/DDBJ whole genome shotgun (WGS) entry which is preliminary data.</text>
</comment>
<dbReference type="EMBL" id="MDDS01000031">
    <property type="protein sequence ID" value="ODP37384.1"/>
    <property type="molecule type" value="Genomic_DNA"/>
</dbReference>
<reference evidence="1 2" key="1">
    <citation type="submission" date="2016-08" db="EMBL/GenBank/DDBJ databases">
        <title>Draft genome of the agarase producing Sphingomonas sp. MCT13.</title>
        <authorList>
            <person name="D'Andrea M.M."/>
            <person name="Rossolini G.M."/>
            <person name="Thaller M.C."/>
        </authorList>
    </citation>
    <scope>NUCLEOTIDE SEQUENCE [LARGE SCALE GENOMIC DNA]</scope>
    <source>
        <strain evidence="1 2">MCT13</strain>
    </source>
</reference>
<proteinExistence type="predicted"/>
<accession>A0A1E3LUH6</accession>
<protein>
    <submittedName>
        <fullName evidence="1">Uncharacterized protein</fullName>
    </submittedName>
</protein>
<sequence length="121" mass="12685">MSDNVVPFRRRPGVRARAVDAAERAAFLAAAGNALAQVERDRLLEVWTSVGHDVPGGPYYVVLAVHRGKGGFEISSSGIFVRIAGYSDAEIALTAAEIVADHFGVEAVDHVNAEPEGGTAA</sequence>
<evidence type="ECO:0000313" key="2">
    <source>
        <dbReference type="Proteomes" id="UP000094487"/>
    </source>
</evidence>
<keyword evidence="2" id="KW-1185">Reference proteome</keyword>
<dbReference type="Proteomes" id="UP000094487">
    <property type="component" value="Unassembled WGS sequence"/>
</dbReference>
<evidence type="ECO:0000313" key="1">
    <source>
        <dbReference type="EMBL" id="ODP37384.1"/>
    </source>
</evidence>
<name>A0A1E3LUH6_9SPHN</name>
<organism evidence="1 2">
    <name type="scientific">Sphingomonas turrisvirgatae</name>
    <dbReference type="NCBI Taxonomy" id="1888892"/>
    <lineage>
        <taxon>Bacteria</taxon>
        <taxon>Pseudomonadati</taxon>
        <taxon>Pseudomonadota</taxon>
        <taxon>Alphaproteobacteria</taxon>
        <taxon>Sphingomonadales</taxon>
        <taxon>Sphingomonadaceae</taxon>
        <taxon>Sphingomonas</taxon>
    </lineage>
</organism>
<dbReference type="AlphaFoldDB" id="A0A1E3LUH6"/>
<dbReference type="STRING" id="1888892.BFL28_18075"/>